<proteinExistence type="predicted"/>
<protein>
    <recommendedName>
        <fullName evidence="4">DUF4838 domain-containing protein</fullName>
    </recommendedName>
</protein>
<dbReference type="InterPro" id="IPR032287">
    <property type="entry name" value="DUF4838"/>
</dbReference>
<dbReference type="PANTHER" id="PTHR47406">
    <property type="entry name" value="COAGULATION FACTOR 5/8 TYPE, C-TERMINAL"/>
    <property type="match status" value="1"/>
</dbReference>
<dbReference type="PROSITE" id="PS51257">
    <property type="entry name" value="PROKAR_LIPOPROTEIN"/>
    <property type="match status" value="1"/>
</dbReference>
<dbReference type="Proteomes" id="UP000594042">
    <property type="component" value="Chromosome"/>
</dbReference>
<dbReference type="RefSeq" id="WP_200755764.1">
    <property type="nucleotide sequence ID" value="NZ_AP023322.1"/>
</dbReference>
<keyword evidence="1" id="KW-0378">Hydrolase</keyword>
<dbReference type="EMBL" id="AP023322">
    <property type="protein sequence ID" value="BCI62984.1"/>
    <property type="molecule type" value="Genomic_DNA"/>
</dbReference>
<organism evidence="2 3">
    <name type="scientific">Coprobacter secundus subsp. similis</name>
    <dbReference type="NCBI Taxonomy" id="2751153"/>
    <lineage>
        <taxon>Bacteria</taxon>
        <taxon>Pseudomonadati</taxon>
        <taxon>Bacteroidota</taxon>
        <taxon>Bacteroidia</taxon>
        <taxon>Bacteroidales</taxon>
        <taxon>Barnesiellaceae</taxon>
        <taxon>Coprobacter</taxon>
    </lineage>
</organism>
<dbReference type="AlphaFoldDB" id="A0A7G1HX43"/>
<name>A0A7G1HX43_9BACT</name>
<evidence type="ECO:0000313" key="2">
    <source>
        <dbReference type="EMBL" id="BCI62984.1"/>
    </source>
</evidence>
<reference evidence="3" key="1">
    <citation type="submission" date="2020-07" db="EMBL/GenBank/DDBJ databases">
        <title>Complete genome sequencing of Coprobacter sp. strain 2CBH44.</title>
        <authorList>
            <person name="Sakamoto M."/>
            <person name="Murakami T."/>
            <person name="Mori H."/>
        </authorList>
    </citation>
    <scope>NUCLEOTIDE SEQUENCE [LARGE SCALE GENOMIC DNA]</scope>
    <source>
        <strain evidence="3">2CBH44</strain>
    </source>
</reference>
<gene>
    <name evidence="2" type="ORF">Cop2CBH44_13370</name>
</gene>
<dbReference type="Pfam" id="PF16126">
    <property type="entry name" value="DUF4838"/>
    <property type="match status" value="1"/>
</dbReference>
<dbReference type="PANTHER" id="PTHR47406:SF2">
    <property type="entry name" value="ALPHA GLUCURONIDASE N-TERMINAL DOMAIN-CONTAINING PROTEIN"/>
    <property type="match status" value="1"/>
</dbReference>
<accession>A0A7G1HX43</accession>
<dbReference type="Gene3D" id="3.30.379.10">
    <property type="entry name" value="Chitobiase/beta-hexosaminidase domain 2-like"/>
    <property type="match status" value="1"/>
</dbReference>
<dbReference type="InterPro" id="IPR029018">
    <property type="entry name" value="Hex-like_dom2"/>
</dbReference>
<evidence type="ECO:0008006" key="4">
    <source>
        <dbReference type="Google" id="ProtNLM"/>
    </source>
</evidence>
<dbReference type="GO" id="GO:0005975">
    <property type="term" value="P:carbohydrate metabolic process"/>
    <property type="evidence" value="ECO:0007669"/>
    <property type="project" value="UniProtKB-ARBA"/>
</dbReference>
<keyword evidence="3" id="KW-1185">Reference proteome</keyword>
<sequence length="625" mass="72160">MKNFLLYIGILIFSYSCTPSSNFYIENGNTFIVIDQHASNAAILAAHELQHFIQKSSGIKLPIVKSVPSKQAKLFCIGKSPYTPELDTIQFKAQEYLIKITPEKIILAGQDENKKHDNGRDNNGTTLSNDRLKINYSQLINDSIGHKEITLPSIYDAQGSCYAVYDFLEKFIGIRFYGPHPLNIIIPQKAKIQFPLTEIRRTPDLKYRVGTYSFEWPMMKDQYFNSSGEMFQLFLRRIKFGGEKWAANHAFSTYQDRFLKKNPKCPELFESYHPEYFAQGRTGGAHERQFCYTNKAFIQQVAQDARDYFDGKPLKGNQIALGDYFAVVPLDNANWCQCSECKKQLEIDKNNIRGEHFNCGTASLYLWTFVNNVAKEVKKTHPDKKIAALAYHVYAYLPKDITLEDNISVAPCLHPRNYWAPKMKENEIDFYKEWIIESKKSGRPIYLWNYLCFPTERGLIQNFNVFPGFNIHEVSEQIKMYVQDGVQGIFLCGIGEQLDFYTTMKLYDDATADTDKIINEFFTSYFGNAAQPMQNFYRKIESIYSNPNNYPSNIQTKDAQFHQTEEIAWKYLGTDTVMEELGKHINDALQAASTPIEKARVESWSNGIWEYMKAGKEKYLLATEK</sequence>
<dbReference type="GO" id="GO:0016787">
    <property type="term" value="F:hydrolase activity"/>
    <property type="evidence" value="ECO:0007669"/>
    <property type="project" value="UniProtKB-KW"/>
</dbReference>
<dbReference type="KEGG" id="copr:Cop2CBH44_13370"/>
<evidence type="ECO:0000256" key="1">
    <source>
        <dbReference type="ARBA" id="ARBA00022801"/>
    </source>
</evidence>
<evidence type="ECO:0000313" key="3">
    <source>
        <dbReference type="Proteomes" id="UP000594042"/>
    </source>
</evidence>